<feature type="domain" description="Antitoxin Xre-like helix-turn-helix" evidence="2">
    <location>
        <begin position="17"/>
        <end position="73"/>
    </location>
</feature>
<dbReference type="InterPro" id="IPR024467">
    <property type="entry name" value="Xre/MbcA/ParS-like_toxin-bd"/>
</dbReference>
<evidence type="ECO:0000313" key="4">
    <source>
        <dbReference type="Proteomes" id="UP001446205"/>
    </source>
</evidence>
<evidence type="ECO:0000259" key="1">
    <source>
        <dbReference type="Pfam" id="PF09722"/>
    </source>
</evidence>
<reference evidence="3 4" key="1">
    <citation type="submission" date="2024-04" db="EMBL/GenBank/DDBJ databases">
        <authorList>
            <person name="Abashina T."/>
            <person name="Shaikin A."/>
        </authorList>
    </citation>
    <scope>NUCLEOTIDE SEQUENCE [LARGE SCALE GENOMIC DNA]</scope>
    <source>
        <strain evidence="3 4">AAFK</strain>
    </source>
</reference>
<dbReference type="InterPro" id="IPR046847">
    <property type="entry name" value="Xre-like_HTH"/>
</dbReference>
<name>A0ABU9D479_9PROT</name>
<protein>
    <submittedName>
        <fullName evidence="3">MbcA/ParS/Xre antitoxin family protein</fullName>
    </submittedName>
</protein>
<evidence type="ECO:0000259" key="2">
    <source>
        <dbReference type="Pfam" id="PF20432"/>
    </source>
</evidence>
<dbReference type="EMBL" id="JBBPCO010000001">
    <property type="protein sequence ID" value="MEK8088360.1"/>
    <property type="molecule type" value="Genomic_DNA"/>
</dbReference>
<gene>
    <name evidence="3" type="ORF">WOB96_01150</name>
</gene>
<evidence type="ECO:0000313" key="3">
    <source>
        <dbReference type="EMBL" id="MEK8088360.1"/>
    </source>
</evidence>
<keyword evidence="4" id="KW-1185">Reference proteome</keyword>
<organism evidence="3 4">
    <name type="scientific">Thermithiobacillus plumbiphilus</name>
    <dbReference type="NCBI Taxonomy" id="1729899"/>
    <lineage>
        <taxon>Bacteria</taxon>
        <taxon>Pseudomonadati</taxon>
        <taxon>Pseudomonadota</taxon>
        <taxon>Acidithiobacillia</taxon>
        <taxon>Acidithiobacillales</taxon>
        <taxon>Thermithiobacillaceae</taxon>
        <taxon>Thermithiobacillus</taxon>
    </lineage>
</organism>
<feature type="domain" description="Antitoxin Xre/MbcA/ParS-like toxin-binding" evidence="1">
    <location>
        <begin position="77"/>
        <end position="132"/>
    </location>
</feature>
<dbReference type="RefSeq" id="WP_341369426.1">
    <property type="nucleotide sequence ID" value="NZ_JBBPCO010000001.1"/>
</dbReference>
<proteinExistence type="predicted"/>
<accession>A0ABU9D479</accession>
<dbReference type="Proteomes" id="UP001446205">
    <property type="component" value="Unassembled WGS sequence"/>
</dbReference>
<comment type="caution">
    <text evidence="3">The sequence shown here is derived from an EMBL/GenBank/DDBJ whole genome shotgun (WGS) entry which is preliminary data.</text>
</comment>
<sequence length="134" mass="15177">MLTPEKAALPDRKRLSEVALKAFFNLAEHWQLNRKEAMTLLGLESTSTYANWKAGKAGGLPRDTLERISYLLGIHKALRILFSRHPESVYTWVRKPNADPLFANRSALDFMLSGQVADLFLVRQHLDSVRGGWA</sequence>
<dbReference type="Pfam" id="PF20432">
    <property type="entry name" value="Xre-like-HTH"/>
    <property type="match status" value="1"/>
</dbReference>
<dbReference type="Pfam" id="PF09722">
    <property type="entry name" value="Xre_MbcA_ParS_C"/>
    <property type="match status" value="1"/>
</dbReference>